<dbReference type="CDD" id="cd19941">
    <property type="entry name" value="TIL"/>
    <property type="match status" value="1"/>
</dbReference>
<reference evidence="3 4" key="1">
    <citation type="submission" date="2023-11" db="EMBL/GenBank/DDBJ databases">
        <authorList>
            <person name="Okamura Y."/>
        </authorList>
    </citation>
    <scope>NUCLEOTIDE SEQUENCE [LARGE SCALE GENOMIC DNA]</scope>
</reference>
<feature type="chain" id="PRO_5043584054" description="TIL domain-containing protein" evidence="1">
    <location>
        <begin position="20"/>
        <end position="101"/>
    </location>
</feature>
<dbReference type="InterPro" id="IPR002919">
    <property type="entry name" value="TIL_dom"/>
</dbReference>
<feature type="domain" description="TIL" evidence="2">
    <location>
        <begin position="28"/>
        <end position="87"/>
    </location>
</feature>
<comment type="caution">
    <text evidence="3">The sequence shown here is derived from an EMBL/GenBank/DDBJ whole genome shotgun (WGS) entry which is preliminary data.</text>
</comment>
<sequence>MALKITVLCLCFVAVFSLAIDEDKPWDCPENEEYIKCDLEVCWKNCADLKNPPPCPSIAAGCYSPACVCKSGWMRNDEGVCIPYEKCCGDACRFNAPGVGN</sequence>
<dbReference type="InterPro" id="IPR036084">
    <property type="entry name" value="Ser_inhib-like_sf"/>
</dbReference>
<evidence type="ECO:0000313" key="3">
    <source>
        <dbReference type="EMBL" id="CAK1544139.1"/>
    </source>
</evidence>
<evidence type="ECO:0000256" key="1">
    <source>
        <dbReference type="SAM" id="SignalP"/>
    </source>
</evidence>
<organism evidence="3 4">
    <name type="scientific">Leptosia nina</name>
    <dbReference type="NCBI Taxonomy" id="320188"/>
    <lineage>
        <taxon>Eukaryota</taxon>
        <taxon>Metazoa</taxon>
        <taxon>Ecdysozoa</taxon>
        <taxon>Arthropoda</taxon>
        <taxon>Hexapoda</taxon>
        <taxon>Insecta</taxon>
        <taxon>Pterygota</taxon>
        <taxon>Neoptera</taxon>
        <taxon>Endopterygota</taxon>
        <taxon>Lepidoptera</taxon>
        <taxon>Glossata</taxon>
        <taxon>Ditrysia</taxon>
        <taxon>Papilionoidea</taxon>
        <taxon>Pieridae</taxon>
        <taxon>Pierinae</taxon>
        <taxon>Leptosia</taxon>
    </lineage>
</organism>
<accession>A0AAV1J5J4</accession>
<feature type="signal peptide" evidence="1">
    <location>
        <begin position="1"/>
        <end position="19"/>
    </location>
</feature>
<dbReference type="AlphaFoldDB" id="A0AAV1J5J4"/>
<dbReference type="Gene3D" id="2.10.25.10">
    <property type="entry name" value="Laminin"/>
    <property type="match status" value="1"/>
</dbReference>
<proteinExistence type="predicted"/>
<name>A0AAV1J5J4_9NEOP</name>
<dbReference type="SUPFAM" id="SSF57567">
    <property type="entry name" value="Serine protease inhibitors"/>
    <property type="match status" value="1"/>
</dbReference>
<dbReference type="EMBL" id="CAVLEF010000005">
    <property type="protein sequence ID" value="CAK1544139.1"/>
    <property type="molecule type" value="Genomic_DNA"/>
</dbReference>
<dbReference type="Proteomes" id="UP001497472">
    <property type="component" value="Unassembled WGS sequence"/>
</dbReference>
<gene>
    <name evidence="3" type="ORF">LNINA_LOCUS3910</name>
</gene>
<evidence type="ECO:0000313" key="4">
    <source>
        <dbReference type="Proteomes" id="UP001497472"/>
    </source>
</evidence>
<dbReference type="Pfam" id="PF01826">
    <property type="entry name" value="TIL"/>
    <property type="match status" value="1"/>
</dbReference>
<protein>
    <recommendedName>
        <fullName evidence="2">TIL domain-containing protein</fullName>
    </recommendedName>
</protein>
<keyword evidence="1" id="KW-0732">Signal</keyword>
<keyword evidence="4" id="KW-1185">Reference proteome</keyword>
<evidence type="ECO:0000259" key="2">
    <source>
        <dbReference type="Pfam" id="PF01826"/>
    </source>
</evidence>